<dbReference type="AlphaFoldDB" id="A0A5C4JSC5"/>
<protein>
    <submittedName>
        <fullName evidence="4">NUDIX domain-containing protein</fullName>
    </submittedName>
</protein>
<name>A0A5C4JSC5_9HYPH</name>
<comment type="cofactor">
    <cofactor evidence="1">
        <name>Mg(2+)</name>
        <dbReference type="ChEBI" id="CHEBI:18420"/>
    </cofactor>
</comment>
<dbReference type="Proteomes" id="UP000307874">
    <property type="component" value="Unassembled WGS sequence"/>
</dbReference>
<evidence type="ECO:0000256" key="2">
    <source>
        <dbReference type="ARBA" id="ARBA00022801"/>
    </source>
</evidence>
<evidence type="ECO:0000313" key="4">
    <source>
        <dbReference type="EMBL" id="TNB48365.1"/>
    </source>
</evidence>
<keyword evidence="2" id="KW-0378">Hydrolase</keyword>
<dbReference type="CDD" id="cd04690">
    <property type="entry name" value="NUDIX_Hydrolase"/>
    <property type="match status" value="1"/>
</dbReference>
<dbReference type="PANTHER" id="PTHR43046:SF2">
    <property type="entry name" value="8-OXO-DGTP DIPHOSPHATASE-RELATED"/>
    <property type="match status" value="1"/>
</dbReference>
<gene>
    <name evidence="4" type="ORF">FF124_08525</name>
</gene>
<dbReference type="EMBL" id="VCLB01000004">
    <property type="protein sequence ID" value="TNB48365.1"/>
    <property type="molecule type" value="Genomic_DNA"/>
</dbReference>
<evidence type="ECO:0000256" key="1">
    <source>
        <dbReference type="ARBA" id="ARBA00001946"/>
    </source>
</evidence>
<evidence type="ECO:0000259" key="3">
    <source>
        <dbReference type="PROSITE" id="PS51462"/>
    </source>
</evidence>
<accession>A0A5C4JSC5</accession>
<organism evidence="4 5">
    <name type="scientific">Martelella lutilitoris</name>
    <dbReference type="NCBI Taxonomy" id="2583532"/>
    <lineage>
        <taxon>Bacteria</taxon>
        <taxon>Pseudomonadati</taxon>
        <taxon>Pseudomonadota</taxon>
        <taxon>Alphaproteobacteria</taxon>
        <taxon>Hyphomicrobiales</taxon>
        <taxon>Aurantimonadaceae</taxon>
        <taxon>Martelella</taxon>
    </lineage>
</organism>
<evidence type="ECO:0000313" key="5">
    <source>
        <dbReference type="Proteomes" id="UP000307874"/>
    </source>
</evidence>
<dbReference type="OrthoDB" id="9801098at2"/>
<dbReference type="Gene3D" id="3.90.79.10">
    <property type="entry name" value="Nucleoside Triphosphate Pyrophosphohydrolase"/>
    <property type="match status" value="1"/>
</dbReference>
<comment type="caution">
    <text evidence="4">The sequence shown here is derived from an EMBL/GenBank/DDBJ whole genome shotgun (WGS) entry which is preliminary data.</text>
</comment>
<dbReference type="GO" id="GO:0016787">
    <property type="term" value="F:hydrolase activity"/>
    <property type="evidence" value="ECO:0007669"/>
    <property type="project" value="UniProtKB-KW"/>
</dbReference>
<dbReference type="PROSITE" id="PS51462">
    <property type="entry name" value="NUDIX"/>
    <property type="match status" value="1"/>
</dbReference>
<keyword evidence="5" id="KW-1185">Reference proteome</keyword>
<reference evidence="4 5" key="1">
    <citation type="submission" date="2019-05" db="EMBL/GenBank/DDBJ databases">
        <authorList>
            <person name="Lee S.D."/>
        </authorList>
    </citation>
    <scope>NUCLEOTIDE SEQUENCE [LARGE SCALE GENOMIC DNA]</scope>
    <source>
        <strain evidence="4 5">GH2-6</strain>
    </source>
</reference>
<sequence>MSDDNTIRIAVALIINDKGEMLTVRKRGTAAFMQPGGKIDEGETPIAALIRELDEELALKLAPEVFRPEGHHRERAANEPGMIVEAEAFSTFAAPEVAPQAEIAECRWLPLFGPVGVKRAALSERHLFPIARKRFSELESAE</sequence>
<dbReference type="PANTHER" id="PTHR43046">
    <property type="entry name" value="GDP-MANNOSE MANNOSYL HYDROLASE"/>
    <property type="match status" value="1"/>
</dbReference>
<dbReference type="Pfam" id="PF00293">
    <property type="entry name" value="NUDIX"/>
    <property type="match status" value="1"/>
</dbReference>
<reference evidence="4 5" key="2">
    <citation type="submission" date="2019-06" db="EMBL/GenBank/DDBJ databases">
        <title>Martelella lutilitoris sp. nov., isolated from a tidal mudflat.</title>
        <authorList>
            <person name="Kim Y.-J."/>
        </authorList>
    </citation>
    <scope>NUCLEOTIDE SEQUENCE [LARGE SCALE GENOMIC DNA]</scope>
    <source>
        <strain evidence="4 5">GH2-6</strain>
    </source>
</reference>
<dbReference type="InterPro" id="IPR000086">
    <property type="entry name" value="NUDIX_hydrolase_dom"/>
</dbReference>
<feature type="domain" description="Nudix hydrolase" evidence="3">
    <location>
        <begin position="5"/>
        <end position="133"/>
    </location>
</feature>
<dbReference type="RefSeq" id="WP_138748067.1">
    <property type="nucleotide sequence ID" value="NZ_VCLB01000004.1"/>
</dbReference>
<proteinExistence type="predicted"/>
<dbReference type="InterPro" id="IPR015797">
    <property type="entry name" value="NUDIX_hydrolase-like_dom_sf"/>
</dbReference>
<dbReference type="SUPFAM" id="SSF55811">
    <property type="entry name" value="Nudix"/>
    <property type="match status" value="1"/>
</dbReference>